<dbReference type="NCBIfam" id="NF003013">
    <property type="entry name" value="PRK03846.1"/>
    <property type="match status" value="1"/>
</dbReference>
<evidence type="ECO:0000256" key="2">
    <source>
        <dbReference type="ARBA" id="ARBA00007008"/>
    </source>
</evidence>
<evidence type="ECO:0000256" key="4">
    <source>
        <dbReference type="ARBA" id="ARBA00022605"/>
    </source>
</evidence>
<evidence type="ECO:0000256" key="1">
    <source>
        <dbReference type="ARBA" id="ARBA00004806"/>
    </source>
</evidence>
<dbReference type="SUPFAM" id="SSF52540">
    <property type="entry name" value="P-loop containing nucleoside triphosphate hydrolases"/>
    <property type="match status" value="1"/>
</dbReference>
<dbReference type="GO" id="GO:0005524">
    <property type="term" value="F:ATP binding"/>
    <property type="evidence" value="ECO:0007669"/>
    <property type="project" value="UniProtKB-KW"/>
</dbReference>
<dbReference type="EMBL" id="JARAOO010000005">
    <property type="protein sequence ID" value="KAJ7967578.1"/>
    <property type="molecule type" value="Genomic_DNA"/>
</dbReference>
<dbReference type="Proteomes" id="UP001163823">
    <property type="component" value="Chromosome 5"/>
</dbReference>
<evidence type="ECO:0000256" key="9">
    <source>
        <dbReference type="ARBA" id="ARBA00023192"/>
    </source>
</evidence>
<dbReference type="PANTHER" id="PTHR11055:SF74">
    <property type="entry name" value="ADENYLYL-SULFATE KINASE"/>
    <property type="match status" value="1"/>
</dbReference>
<accession>A0AAD7M0M4</accession>
<sequence>MIASGAKPHLGSCSQGLGIRHETLSFRNIGFLSLKYCGSVATLRSRGLLQIKAMENSRRDNVETKTVDGDGKKETNLNGVLSNGHAVNPGNNSIPLSSTGKSTNIHWHECSLEKVDRQKLLNQKGCVIWITGLSGSGKSTVACALSRSLYERGKMTYILDGDNVRHGLNRDLTFKAEDRAENIRRIGEVAKLFADAGVICIASLISPYKMDRDACRALLPKGDFIEVFMDVPLQVCEARDPKGLYKLARSGKIKGFTGIDDPYEPPLNSEIVLKHEEPCASPSEMAEKVVVYLEEKGYLLA</sequence>
<dbReference type="PANTHER" id="PTHR11055">
    <property type="entry name" value="BIFUNCTIONAL 3'-PHOSPHOADENOSINE 5'-PHOSPHOSULFATE SYNTHASE"/>
    <property type="match status" value="1"/>
</dbReference>
<dbReference type="InterPro" id="IPR002891">
    <property type="entry name" value="APS"/>
</dbReference>
<dbReference type="CDD" id="cd02027">
    <property type="entry name" value="APSK"/>
    <property type="match status" value="1"/>
</dbReference>
<dbReference type="AlphaFoldDB" id="A0AAD7M0M4"/>
<evidence type="ECO:0000256" key="5">
    <source>
        <dbReference type="ARBA" id="ARBA00022679"/>
    </source>
</evidence>
<dbReference type="InterPro" id="IPR027417">
    <property type="entry name" value="P-loop_NTPase"/>
</dbReference>
<evidence type="ECO:0000256" key="11">
    <source>
        <dbReference type="RuleBase" id="RU004347"/>
    </source>
</evidence>
<evidence type="ECO:0000256" key="8">
    <source>
        <dbReference type="ARBA" id="ARBA00022840"/>
    </source>
</evidence>
<name>A0AAD7M0M4_QUISA</name>
<keyword evidence="4" id="KW-0028">Amino-acid biosynthesis</keyword>
<dbReference type="GO" id="GO:0019344">
    <property type="term" value="P:cysteine biosynthetic process"/>
    <property type="evidence" value="ECO:0007669"/>
    <property type="project" value="UniProtKB-KW"/>
</dbReference>
<dbReference type="HAMAP" id="MF_00065">
    <property type="entry name" value="Adenylyl_sulf_kinase"/>
    <property type="match status" value="1"/>
</dbReference>
<evidence type="ECO:0000313" key="15">
    <source>
        <dbReference type="Proteomes" id="UP001163823"/>
    </source>
</evidence>
<keyword evidence="5 11" id="KW-0808">Transferase</keyword>
<evidence type="ECO:0000259" key="13">
    <source>
        <dbReference type="Pfam" id="PF01583"/>
    </source>
</evidence>
<proteinExistence type="inferred from homology"/>
<dbReference type="GO" id="GO:0005737">
    <property type="term" value="C:cytoplasm"/>
    <property type="evidence" value="ECO:0007669"/>
    <property type="project" value="UniProtKB-ARBA"/>
</dbReference>
<dbReference type="GO" id="GO:0004020">
    <property type="term" value="F:adenylylsulfate kinase activity"/>
    <property type="evidence" value="ECO:0007669"/>
    <property type="project" value="UniProtKB-EC"/>
</dbReference>
<keyword evidence="9" id="KW-0198">Cysteine biosynthesis</keyword>
<comment type="caution">
    <text evidence="14">The sequence shown here is derived from an EMBL/GenBank/DDBJ whole genome shotgun (WGS) entry which is preliminary data.</text>
</comment>
<dbReference type="Pfam" id="PF01583">
    <property type="entry name" value="APS_kinase"/>
    <property type="match status" value="1"/>
</dbReference>
<comment type="similarity">
    <text evidence="2 11">Belongs to the APS kinase family.</text>
</comment>
<evidence type="ECO:0000256" key="10">
    <source>
        <dbReference type="ARBA" id="ARBA00052227"/>
    </source>
</evidence>
<dbReference type="GO" id="GO:0000103">
    <property type="term" value="P:sulfate assimilation"/>
    <property type="evidence" value="ECO:0007669"/>
    <property type="project" value="InterPro"/>
</dbReference>
<reference evidence="14" key="1">
    <citation type="journal article" date="2023" name="Science">
        <title>Elucidation of the pathway for biosynthesis of saponin adjuvants from the soapbark tree.</title>
        <authorList>
            <person name="Reed J."/>
            <person name="Orme A."/>
            <person name="El-Demerdash A."/>
            <person name="Owen C."/>
            <person name="Martin L.B.B."/>
            <person name="Misra R.C."/>
            <person name="Kikuchi S."/>
            <person name="Rejzek M."/>
            <person name="Martin A.C."/>
            <person name="Harkess A."/>
            <person name="Leebens-Mack J."/>
            <person name="Louveau T."/>
            <person name="Stephenson M.J."/>
            <person name="Osbourn A."/>
        </authorList>
    </citation>
    <scope>NUCLEOTIDE SEQUENCE</scope>
    <source>
        <strain evidence="14">S10</strain>
    </source>
</reference>
<feature type="region of interest" description="Disordered" evidence="12">
    <location>
        <begin position="60"/>
        <end position="92"/>
    </location>
</feature>
<gene>
    <name evidence="14" type="ORF">O6P43_011821</name>
</gene>
<evidence type="ECO:0000313" key="14">
    <source>
        <dbReference type="EMBL" id="KAJ7967578.1"/>
    </source>
</evidence>
<feature type="compositionally biased region" description="Basic and acidic residues" evidence="12">
    <location>
        <begin position="60"/>
        <end position="75"/>
    </location>
</feature>
<feature type="domain" description="APS kinase" evidence="13">
    <location>
        <begin position="124"/>
        <end position="274"/>
    </location>
</feature>
<dbReference type="KEGG" id="qsa:O6P43_011821"/>
<comment type="function">
    <text evidence="11">Catalyzes the synthesis of activated sulfate.</text>
</comment>
<dbReference type="FunFam" id="3.40.50.300:FF:000629">
    <property type="entry name" value="Adenylyl-sulfate kinase"/>
    <property type="match status" value="1"/>
</dbReference>
<protein>
    <recommendedName>
        <fullName evidence="3 11">Adenylyl-sulfate kinase</fullName>
        <ecNumber evidence="3 11">2.7.1.25</ecNumber>
    </recommendedName>
</protein>
<evidence type="ECO:0000256" key="3">
    <source>
        <dbReference type="ARBA" id="ARBA00012121"/>
    </source>
</evidence>
<comment type="catalytic activity">
    <reaction evidence="10">
        <text>adenosine 5'-phosphosulfate + ATP = 3'-phosphoadenylyl sulfate + ADP + H(+)</text>
        <dbReference type="Rhea" id="RHEA:24152"/>
        <dbReference type="ChEBI" id="CHEBI:15378"/>
        <dbReference type="ChEBI" id="CHEBI:30616"/>
        <dbReference type="ChEBI" id="CHEBI:58243"/>
        <dbReference type="ChEBI" id="CHEBI:58339"/>
        <dbReference type="ChEBI" id="CHEBI:456216"/>
        <dbReference type="EC" id="2.7.1.25"/>
    </reaction>
    <physiologicalReaction direction="left-to-right" evidence="10">
        <dbReference type="Rhea" id="RHEA:24153"/>
    </physiologicalReaction>
</comment>
<organism evidence="14 15">
    <name type="scientific">Quillaja saponaria</name>
    <name type="common">Soap bark tree</name>
    <dbReference type="NCBI Taxonomy" id="32244"/>
    <lineage>
        <taxon>Eukaryota</taxon>
        <taxon>Viridiplantae</taxon>
        <taxon>Streptophyta</taxon>
        <taxon>Embryophyta</taxon>
        <taxon>Tracheophyta</taxon>
        <taxon>Spermatophyta</taxon>
        <taxon>Magnoliopsida</taxon>
        <taxon>eudicotyledons</taxon>
        <taxon>Gunneridae</taxon>
        <taxon>Pentapetalae</taxon>
        <taxon>rosids</taxon>
        <taxon>fabids</taxon>
        <taxon>Fabales</taxon>
        <taxon>Quillajaceae</taxon>
        <taxon>Quillaja</taxon>
    </lineage>
</organism>
<evidence type="ECO:0000256" key="6">
    <source>
        <dbReference type="ARBA" id="ARBA00022741"/>
    </source>
</evidence>
<evidence type="ECO:0000256" key="12">
    <source>
        <dbReference type="SAM" id="MobiDB-lite"/>
    </source>
</evidence>
<keyword evidence="8 11" id="KW-0067">ATP-binding</keyword>
<keyword evidence="15" id="KW-1185">Reference proteome</keyword>
<dbReference type="InterPro" id="IPR059117">
    <property type="entry name" value="APS_kinase_dom"/>
</dbReference>
<keyword evidence="6 11" id="KW-0547">Nucleotide-binding</keyword>
<keyword evidence="7 11" id="KW-0418">Kinase</keyword>
<comment type="pathway">
    <text evidence="1 11">Sulfur metabolism; hydrogen sulfide biosynthesis; sulfite from sulfate: step 2/3.</text>
</comment>
<dbReference type="Gene3D" id="3.40.50.300">
    <property type="entry name" value="P-loop containing nucleotide triphosphate hydrolases"/>
    <property type="match status" value="1"/>
</dbReference>
<dbReference type="EC" id="2.7.1.25" evidence="3 11"/>
<evidence type="ECO:0000256" key="7">
    <source>
        <dbReference type="ARBA" id="ARBA00022777"/>
    </source>
</evidence>
<dbReference type="NCBIfam" id="TIGR00455">
    <property type="entry name" value="apsK"/>
    <property type="match status" value="1"/>
</dbReference>